<keyword evidence="5" id="KW-0472">Membrane</keyword>
<organism evidence="7 8">
    <name type="scientific">Lingula anatina</name>
    <name type="common">Brachiopod</name>
    <name type="synonym">Lingula unguis</name>
    <dbReference type="NCBI Taxonomy" id="7574"/>
    <lineage>
        <taxon>Eukaryota</taxon>
        <taxon>Metazoa</taxon>
        <taxon>Spiralia</taxon>
        <taxon>Lophotrochozoa</taxon>
        <taxon>Brachiopoda</taxon>
        <taxon>Linguliformea</taxon>
        <taxon>Lingulata</taxon>
        <taxon>Lingulida</taxon>
        <taxon>Linguloidea</taxon>
        <taxon>Lingulidae</taxon>
        <taxon>Lingula</taxon>
    </lineage>
</organism>
<dbReference type="FunCoup" id="A0A1S3HF81">
    <property type="interactions" value="953"/>
</dbReference>
<keyword evidence="2" id="KW-0597">Phosphoprotein</keyword>
<feature type="domain" description="Strictosidine synthase conserved region" evidence="6">
    <location>
        <begin position="199"/>
        <end position="284"/>
    </location>
</feature>
<dbReference type="PANTHER" id="PTHR10426">
    <property type="entry name" value="STRICTOSIDINE SYNTHASE-RELATED"/>
    <property type="match status" value="1"/>
</dbReference>
<dbReference type="RefSeq" id="XP_013383689.1">
    <property type="nucleotide sequence ID" value="XM_013528235.1"/>
</dbReference>
<dbReference type="GeneID" id="106154025"/>
<keyword evidence="5" id="KW-1133">Transmembrane helix</keyword>
<accession>A0A1S3HF81</accession>
<dbReference type="SUPFAM" id="SSF63829">
    <property type="entry name" value="Calcium-dependent phosphotriesterase"/>
    <property type="match status" value="1"/>
</dbReference>
<dbReference type="Gene3D" id="2.120.10.30">
    <property type="entry name" value="TolB, C-terminal domain"/>
    <property type="match status" value="1"/>
</dbReference>
<evidence type="ECO:0000259" key="6">
    <source>
        <dbReference type="Pfam" id="PF03088"/>
    </source>
</evidence>
<proteinExistence type="inferred from homology"/>
<evidence type="ECO:0000256" key="2">
    <source>
        <dbReference type="ARBA" id="ARBA00022553"/>
    </source>
</evidence>
<dbReference type="STRING" id="7574.A0A1S3HF81"/>
<feature type="transmembrane region" description="Helical" evidence="5">
    <location>
        <begin position="41"/>
        <end position="63"/>
    </location>
</feature>
<dbReference type="AlphaFoldDB" id="A0A1S3HF81"/>
<dbReference type="InterPro" id="IPR011042">
    <property type="entry name" value="6-blade_b-propeller_TolB-like"/>
</dbReference>
<evidence type="ECO:0000313" key="7">
    <source>
        <dbReference type="Proteomes" id="UP000085678"/>
    </source>
</evidence>
<dbReference type="Pfam" id="PF20067">
    <property type="entry name" value="SSL_N"/>
    <property type="match status" value="1"/>
</dbReference>
<dbReference type="Proteomes" id="UP000085678">
    <property type="component" value="Unplaced"/>
</dbReference>
<dbReference type="GO" id="GO:0016787">
    <property type="term" value="F:hydrolase activity"/>
    <property type="evidence" value="ECO:0007669"/>
    <property type="project" value="TreeGrafter"/>
</dbReference>
<dbReference type="OrthoDB" id="5307922at2759"/>
<evidence type="ECO:0000256" key="5">
    <source>
        <dbReference type="SAM" id="Phobius"/>
    </source>
</evidence>
<keyword evidence="3" id="KW-0325">Glycoprotein</keyword>
<dbReference type="Pfam" id="PF03088">
    <property type="entry name" value="Str_synth"/>
    <property type="match status" value="1"/>
</dbReference>
<evidence type="ECO:0000256" key="3">
    <source>
        <dbReference type="ARBA" id="ARBA00023180"/>
    </source>
</evidence>
<feature type="region of interest" description="Disordered" evidence="4">
    <location>
        <begin position="1"/>
        <end position="32"/>
    </location>
</feature>
<gene>
    <name evidence="8" type="primary">LOC106154025</name>
</gene>
<comment type="similarity">
    <text evidence="1">Belongs to the strictosidine synthase family.</text>
</comment>
<name>A0A1S3HF81_LINAN</name>
<dbReference type="InParanoid" id="A0A1S3HF81"/>
<reference evidence="8" key="1">
    <citation type="submission" date="2025-08" db="UniProtKB">
        <authorList>
            <consortium name="RefSeq"/>
        </authorList>
    </citation>
    <scope>IDENTIFICATION</scope>
    <source>
        <tissue evidence="8">Gonads</tissue>
    </source>
</reference>
<dbReference type="KEGG" id="lak:106154025"/>
<protein>
    <submittedName>
        <fullName evidence="8">Adipocyte plasma membrane-associated protein isoform X1</fullName>
    </submittedName>
</protein>
<keyword evidence="5" id="KW-0812">Transmembrane</keyword>
<keyword evidence="7" id="KW-1185">Reference proteome</keyword>
<feature type="compositionally biased region" description="Low complexity" evidence="4">
    <location>
        <begin position="10"/>
        <end position="27"/>
    </location>
</feature>
<dbReference type="PANTHER" id="PTHR10426:SF88">
    <property type="entry name" value="ADIPOCYTE PLASMA MEMBRANE-ASSOCIATED PROTEIN HEMOMUCIN-RELATED"/>
    <property type="match status" value="1"/>
</dbReference>
<evidence type="ECO:0000256" key="1">
    <source>
        <dbReference type="ARBA" id="ARBA00009191"/>
    </source>
</evidence>
<evidence type="ECO:0000313" key="8">
    <source>
        <dbReference type="RefSeq" id="XP_013383689.1"/>
    </source>
</evidence>
<sequence>MPETRKRHVPSSSGSTSTHKSVSSSGPNKDEASSRSFSHTLGLLIIFISLSCVTTLCLLPSPIEPIEYSLPLPPQFIGPLAENKLLAKADKLFLDRLHGPESITVHNGKLFTGTADGKILEINGDDIRVVATLGKPPCGKFDDEPTCGRPLGMRFDKDGSLVVVDAYLGLFRVNVETGKFVQLYSPETLVDGEQAAFLNDLDIDSDGTVYFTDSSTNWGRRYNRYAAMEAKKNGRLLAYNPNTKQTEVILKNMSFPNGVQLSPEKDFILIAELCTCKILQYSINTLLCENSVFVNSLFCDLNGIKCYLCYVP</sequence>
<dbReference type="GO" id="GO:0012505">
    <property type="term" value="C:endomembrane system"/>
    <property type="evidence" value="ECO:0007669"/>
    <property type="project" value="TreeGrafter"/>
</dbReference>
<evidence type="ECO:0000256" key="4">
    <source>
        <dbReference type="SAM" id="MobiDB-lite"/>
    </source>
</evidence>
<dbReference type="InterPro" id="IPR018119">
    <property type="entry name" value="Strictosidine_synth_cons-reg"/>
</dbReference>